<evidence type="ECO:0000313" key="10">
    <source>
        <dbReference type="Proteomes" id="UP000824250"/>
    </source>
</evidence>
<dbReference type="InterPro" id="IPR016098">
    <property type="entry name" value="CAP/MinC_C"/>
</dbReference>
<dbReference type="SUPFAM" id="SSF63848">
    <property type="entry name" value="Cell-division inhibitor MinC, C-terminal domain"/>
    <property type="match status" value="1"/>
</dbReference>
<evidence type="ECO:0000259" key="7">
    <source>
        <dbReference type="Pfam" id="PF03775"/>
    </source>
</evidence>
<reference evidence="9" key="2">
    <citation type="journal article" date="2021" name="PeerJ">
        <title>Extensive microbial diversity within the chicken gut microbiome revealed by metagenomics and culture.</title>
        <authorList>
            <person name="Gilroy R."/>
            <person name="Ravi A."/>
            <person name="Getino M."/>
            <person name="Pursley I."/>
            <person name="Horton D.L."/>
            <person name="Alikhan N.F."/>
            <person name="Baker D."/>
            <person name="Gharbi K."/>
            <person name="Hall N."/>
            <person name="Watson M."/>
            <person name="Adriaenssens E.M."/>
            <person name="Foster-Nyarko E."/>
            <person name="Jarju S."/>
            <person name="Secka A."/>
            <person name="Antonio M."/>
            <person name="Oren A."/>
            <person name="Chaudhuri R.R."/>
            <person name="La Ragione R."/>
            <person name="Hildebrand F."/>
            <person name="Pallen M.J."/>
        </authorList>
    </citation>
    <scope>NUCLEOTIDE SEQUENCE</scope>
    <source>
        <strain evidence="9">CHK180-2868</strain>
    </source>
</reference>
<dbReference type="AlphaFoldDB" id="A0A9D1A287"/>
<dbReference type="Gene3D" id="2.160.20.70">
    <property type="match status" value="1"/>
</dbReference>
<gene>
    <name evidence="6" type="primary">minC</name>
    <name evidence="9" type="ORF">IAB28_00155</name>
</gene>
<dbReference type="GO" id="GO:1901891">
    <property type="term" value="P:regulation of cell septum assembly"/>
    <property type="evidence" value="ECO:0007669"/>
    <property type="project" value="InterPro"/>
</dbReference>
<evidence type="ECO:0000256" key="6">
    <source>
        <dbReference type="HAMAP-Rule" id="MF_00267"/>
    </source>
</evidence>
<dbReference type="GO" id="GO:0000917">
    <property type="term" value="P:division septum assembly"/>
    <property type="evidence" value="ECO:0007669"/>
    <property type="project" value="UniProtKB-KW"/>
</dbReference>
<evidence type="ECO:0000313" key="9">
    <source>
        <dbReference type="EMBL" id="HIR04376.1"/>
    </source>
</evidence>
<dbReference type="EMBL" id="DVGC01000001">
    <property type="protein sequence ID" value="HIR04376.1"/>
    <property type="molecule type" value="Genomic_DNA"/>
</dbReference>
<name>A0A9D1A287_9FIRM</name>
<evidence type="ECO:0000256" key="2">
    <source>
        <dbReference type="ARBA" id="ARBA00022618"/>
    </source>
</evidence>
<protein>
    <recommendedName>
        <fullName evidence="6">Probable septum site-determining protein MinC</fullName>
    </recommendedName>
</protein>
<evidence type="ECO:0000256" key="4">
    <source>
        <dbReference type="ARBA" id="ARBA00023306"/>
    </source>
</evidence>
<dbReference type="InterPro" id="IPR055219">
    <property type="entry name" value="MinC_N_1"/>
</dbReference>
<keyword evidence="4 6" id="KW-0131">Cell cycle</keyword>
<dbReference type="GO" id="GO:0000902">
    <property type="term" value="P:cell morphogenesis"/>
    <property type="evidence" value="ECO:0007669"/>
    <property type="project" value="InterPro"/>
</dbReference>
<feature type="domain" description="Septum formation inhibitor MinC C-terminal" evidence="7">
    <location>
        <begin position="109"/>
        <end position="205"/>
    </location>
</feature>
<dbReference type="Pfam" id="PF22642">
    <property type="entry name" value="MinC_N_1"/>
    <property type="match status" value="1"/>
</dbReference>
<comment type="caution">
    <text evidence="9">The sequence shown here is derived from an EMBL/GenBank/DDBJ whole genome shotgun (WGS) entry which is preliminary data.</text>
</comment>
<dbReference type="Proteomes" id="UP000824250">
    <property type="component" value="Unassembled WGS sequence"/>
</dbReference>
<dbReference type="Pfam" id="PF03775">
    <property type="entry name" value="MinC_C"/>
    <property type="match status" value="1"/>
</dbReference>
<dbReference type="InterPro" id="IPR036145">
    <property type="entry name" value="MinC_C_sf"/>
</dbReference>
<keyword evidence="2 6" id="KW-0132">Cell division</keyword>
<evidence type="ECO:0000256" key="5">
    <source>
        <dbReference type="ARBA" id="ARBA00046874"/>
    </source>
</evidence>
<dbReference type="Gene3D" id="3.30.160.540">
    <property type="match status" value="1"/>
</dbReference>
<dbReference type="PANTHER" id="PTHR34108">
    <property type="entry name" value="SEPTUM SITE-DETERMINING PROTEIN MINC"/>
    <property type="match status" value="1"/>
</dbReference>
<keyword evidence="3 6" id="KW-0717">Septation</keyword>
<evidence type="ECO:0000259" key="8">
    <source>
        <dbReference type="Pfam" id="PF22642"/>
    </source>
</evidence>
<evidence type="ECO:0000256" key="3">
    <source>
        <dbReference type="ARBA" id="ARBA00023210"/>
    </source>
</evidence>
<dbReference type="InterPro" id="IPR005526">
    <property type="entry name" value="Septum_form_inhib_MinC_C"/>
</dbReference>
<evidence type="ECO:0000256" key="1">
    <source>
        <dbReference type="ARBA" id="ARBA00006291"/>
    </source>
</evidence>
<dbReference type="PANTHER" id="PTHR34108:SF1">
    <property type="entry name" value="SEPTUM SITE-DETERMINING PROTEIN MINC"/>
    <property type="match status" value="1"/>
</dbReference>
<dbReference type="HAMAP" id="MF_00267">
    <property type="entry name" value="MinC"/>
    <property type="match status" value="1"/>
</dbReference>
<organism evidence="9 10">
    <name type="scientific">Candidatus Copromonas faecavium</name>
    <name type="common">nom. illeg.</name>
    <dbReference type="NCBI Taxonomy" id="2840740"/>
    <lineage>
        <taxon>Bacteria</taxon>
        <taxon>Bacillati</taxon>
        <taxon>Bacillota</taxon>
        <taxon>Clostridia</taxon>
        <taxon>Lachnospirales</taxon>
        <taxon>Lachnospiraceae</taxon>
        <taxon>Candidatus Copromonas (nom. illeg.)</taxon>
    </lineage>
</organism>
<reference evidence="9" key="1">
    <citation type="submission" date="2020-10" db="EMBL/GenBank/DDBJ databases">
        <authorList>
            <person name="Gilroy R."/>
        </authorList>
    </citation>
    <scope>NUCLEOTIDE SEQUENCE</scope>
    <source>
        <strain evidence="9">CHK180-2868</strain>
    </source>
</reference>
<accession>A0A9D1A287</accession>
<dbReference type="InterPro" id="IPR013033">
    <property type="entry name" value="MinC"/>
</dbReference>
<sequence length="221" mass="24016">MKNAVVIKGNKAGMTVYLDPELPFEELLEAVAKKFQKTAKFWGAAQMTLTLEGRSLTPREEMEVIDTITENSNIEILCLLDTDANRIERCEKALNEKLMELSSLTGQFYKGNLRSGDVLETETSIVVIGDVERGARVLAKGNIIILGALRGAALAGAAGNINAVIVAFEMAPSQIKISDLSYPKAEKGKSLGRGPMMILVENGRICAEPIKKSFLNALNFI</sequence>
<comment type="subunit">
    <text evidence="5 6">Interacts with MinD and FtsZ.</text>
</comment>
<feature type="domain" description="Septum site-determining protein MinC N-terminal" evidence="8">
    <location>
        <begin position="5"/>
        <end position="76"/>
    </location>
</feature>
<comment type="function">
    <text evidence="6">Cell division inhibitor that blocks the formation of polar Z ring septums. Rapidly oscillates between the poles of the cell to destabilize FtsZ filaments that have formed before they mature into polar Z rings. Prevents FtsZ polymerization.</text>
</comment>
<comment type="similarity">
    <text evidence="1 6">Belongs to the MinC family.</text>
</comment>
<proteinExistence type="inferred from homology"/>